<dbReference type="RefSeq" id="WP_284280749.1">
    <property type="nucleotide sequence ID" value="NZ_BSOJ01000012.1"/>
</dbReference>
<feature type="compositionally biased region" description="Basic and acidic residues" evidence="1">
    <location>
        <begin position="164"/>
        <end position="182"/>
    </location>
</feature>
<reference evidence="3" key="1">
    <citation type="journal article" date="2019" name="Int. J. Syst. Evol. Microbiol.">
        <title>The Global Catalogue of Microorganisms (GCM) 10K type strain sequencing project: providing services to taxonomists for standard genome sequencing and annotation.</title>
        <authorList>
            <consortium name="The Broad Institute Genomics Platform"/>
            <consortium name="The Broad Institute Genome Sequencing Center for Infectious Disease"/>
            <person name="Wu L."/>
            <person name="Ma J."/>
        </authorList>
    </citation>
    <scope>NUCLEOTIDE SEQUENCE [LARGE SCALE GENOMIC DNA]</scope>
    <source>
        <strain evidence="3">NBRC 105857</strain>
    </source>
</reference>
<keyword evidence="3" id="KW-1185">Reference proteome</keyword>
<protein>
    <recommendedName>
        <fullName evidence="4">Lipoprotein</fullName>
    </recommendedName>
</protein>
<evidence type="ECO:0008006" key="4">
    <source>
        <dbReference type="Google" id="ProtNLM"/>
    </source>
</evidence>
<dbReference type="EMBL" id="BSOJ01000012">
    <property type="protein sequence ID" value="GLR26244.1"/>
    <property type="molecule type" value="Genomic_DNA"/>
</dbReference>
<accession>A0ABQ5YNV9</accession>
<name>A0ABQ5YNV9_9BURK</name>
<gene>
    <name evidence="2" type="ORF">GCM10007875_13320</name>
</gene>
<feature type="compositionally biased region" description="Low complexity" evidence="1">
    <location>
        <begin position="96"/>
        <end position="106"/>
    </location>
</feature>
<proteinExistence type="predicted"/>
<comment type="caution">
    <text evidence="2">The sequence shown here is derived from an EMBL/GenBank/DDBJ whole genome shotgun (WGS) entry which is preliminary data.</text>
</comment>
<dbReference type="PROSITE" id="PS51257">
    <property type="entry name" value="PROKAR_LIPOPROTEIN"/>
    <property type="match status" value="1"/>
</dbReference>
<dbReference type="Proteomes" id="UP001156664">
    <property type="component" value="Unassembled WGS sequence"/>
</dbReference>
<feature type="compositionally biased region" description="Basic and acidic residues" evidence="1">
    <location>
        <begin position="116"/>
        <end position="154"/>
    </location>
</feature>
<feature type="region of interest" description="Disordered" evidence="1">
    <location>
        <begin position="93"/>
        <end position="182"/>
    </location>
</feature>
<sequence>MKKLKLLMVVGATGLLSSCNLSEIPGLDNHLSLEDSKAIGAACRHSGRALEDCFKMNPMAHQAGIFDGWRDMNDYMMSNNLAIVKPQIQNSAYEPGKAAGGAAAEGQPHSDVTDTAPDRERWTPPGVDKDSKAGSENAKVAESKPDNAKADDKAGGAQKVPEAAVDKPLRPWERKKDPKNHT</sequence>
<organism evidence="2 3">
    <name type="scientific">Limnobacter litoralis</name>
    <dbReference type="NCBI Taxonomy" id="481366"/>
    <lineage>
        <taxon>Bacteria</taxon>
        <taxon>Pseudomonadati</taxon>
        <taxon>Pseudomonadota</taxon>
        <taxon>Betaproteobacteria</taxon>
        <taxon>Burkholderiales</taxon>
        <taxon>Burkholderiaceae</taxon>
        <taxon>Limnobacter</taxon>
    </lineage>
</organism>
<evidence type="ECO:0000256" key="1">
    <source>
        <dbReference type="SAM" id="MobiDB-lite"/>
    </source>
</evidence>
<evidence type="ECO:0000313" key="3">
    <source>
        <dbReference type="Proteomes" id="UP001156664"/>
    </source>
</evidence>
<evidence type="ECO:0000313" key="2">
    <source>
        <dbReference type="EMBL" id="GLR26244.1"/>
    </source>
</evidence>